<dbReference type="InterPro" id="IPR036866">
    <property type="entry name" value="RibonucZ/Hydroxyglut_hydro"/>
</dbReference>
<feature type="domain" description="Metallo-beta-lactamase" evidence="2">
    <location>
        <begin position="96"/>
        <end position="283"/>
    </location>
</feature>
<dbReference type="NCBIfam" id="NF008688">
    <property type="entry name" value="PRK11709.1"/>
    <property type="match status" value="1"/>
</dbReference>
<sequence length="355" mass="40171">MSDIERITRQTWIDETFPVWGTWMNEEIERTKVILGTFDMWWLGNMGVWIKSEGQTNVAIDLWCGTGKCTHDLPPMGPRHQFARIAGARIPQPNLRLSPIVFDPFAIRDLDALLVTHIHHDHLDKNVAAAVLKGVEKDIPFIGPQYVVDQWISWGVPKSRCVVMVPGNVLSVGDMTIEAVESFDRTVLVTDCPGEPVPPDDKVPSMDERSIGYLITTPAGSVYHGGDSHFSVGFAEQGKRFDIDVALLAFGENPVGIQDKMTSSDILRAAECLNAKVVIPLHWDAWTNTLADPREIVRLWQDRRELLGYRFRPMVWLPGGRYTYPTDATKTEYFYDRGFPDIFEKPTNLPYPSFL</sequence>
<dbReference type="Proteomes" id="UP000183687">
    <property type="component" value="Unassembled WGS sequence"/>
</dbReference>
<keyword evidence="1" id="KW-0378">Hydrolase</keyword>
<dbReference type="InterPro" id="IPR001279">
    <property type="entry name" value="Metallo-B-lactamas"/>
</dbReference>
<evidence type="ECO:0000313" key="3">
    <source>
        <dbReference type="EMBL" id="SEB85399.1"/>
    </source>
</evidence>
<dbReference type="PANTHER" id="PTHR43546">
    <property type="entry name" value="UPF0173 METAL-DEPENDENT HYDROLASE MJ1163-RELATED"/>
    <property type="match status" value="1"/>
</dbReference>
<dbReference type="Pfam" id="PF12706">
    <property type="entry name" value="Lactamase_B_2"/>
    <property type="match status" value="1"/>
</dbReference>
<dbReference type="Gene3D" id="3.60.15.10">
    <property type="entry name" value="Ribonuclease Z/Hydroxyacylglutathione hydrolase-like"/>
    <property type="match status" value="1"/>
</dbReference>
<evidence type="ECO:0000313" key="4">
    <source>
        <dbReference type="Proteomes" id="UP000183687"/>
    </source>
</evidence>
<dbReference type="GO" id="GO:0016787">
    <property type="term" value="F:hydrolase activity"/>
    <property type="evidence" value="ECO:0007669"/>
    <property type="project" value="UniProtKB-KW"/>
</dbReference>
<dbReference type="EMBL" id="FNSH01000001">
    <property type="protein sequence ID" value="SEB85399.1"/>
    <property type="molecule type" value="Genomic_DNA"/>
</dbReference>
<dbReference type="PANTHER" id="PTHR43546:SF9">
    <property type="entry name" value="L-ASCORBATE-6-PHOSPHATE LACTONASE ULAG-RELATED"/>
    <property type="match status" value="1"/>
</dbReference>
<dbReference type="InterPro" id="IPR050114">
    <property type="entry name" value="UPF0173_UPF0282_UlaG_hydrolase"/>
</dbReference>
<proteinExistence type="predicted"/>
<name>A0AB38A7B8_9ACTN</name>
<organism evidence="3 4">
    <name type="scientific">Atopobium minutum</name>
    <dbReference type="NCBI Taxonomy" id="1381"/>
    <lineage>
        <taxon>Bacteria</taxon>
        <taxon>Bacillati</taxon>
        <taxon>Actinomycetota</taxon>
        <taxon>Coriobacteriia</taxon>
        <taxon>Coriobacteriales</taxon>
        <taxon>Atopobiaceae</taxon>
        <taxon>Atopobium</taxon>
    </lineage>
</organism>
<gene>
    <name evidence="3" type="ORF">SAMN04489746_1175</name>
</gene>
<dbReference type="SUPFAM" id="SSF56281">
    <property type="entry name" value="Metallo-hydrolase/oxidoreductase"/>
    <property type="match status" value="1"/>
</dbReference>
<dbReference type="RefSeq" id="WP_057001907.1">
    <property type="nucleotide sequence ID" value="NZ_FNSH01000001.1"/>
</dbReference>
<comment type="caution">
    <text evidence="3">The sequence shown here is derived from an EMBL/GenBank/DDBJ whole genome shotgun (WGS) entry which is preliminary data.</text>
</comment>
<evidence type="ECO:0000259" key="2">
    <source>
        <dbReference type="Pfam" id="PF12706"/>
    </source>
</evidence>
<reference evidence="3 4" key="1">
    <citation type="submission" date="2016-10" db="EMBL/GenBank/DDBJ databases">
        <authorList>
            <person name="Varghese N."/>
            <person name="Submissions S."/>
        </authorList>
    </citation>
    <scope>NUCLEOTIDE SEQUENCE [LARGE SCALE GENOMIC DNA]</scope>
    <source>
        <strain evidence="3 4">DSM 20586</strain>
    </source>
</reference>
<evidence type="ECO:0000256" key="1">
    <source>
        <dbReference type="ARBA" id="ARBA00022801"/>
    </source>
</evidence>
<dbReference type="AlphaFoldDB" id="A0AB38A7B8"/>
<accession>A0AB38A7B8</accession>
<protein>
    <submittedName>
        <fullName evidence="3">L-ascorbate 6-phosphate lactonase</fullName>
    </submittedName>
</protein>